<evidence type="ECO:0000256" key="1">
    <source>
        <dbReference type="SAM" id="SignalP"/>
    </source>
</evidence>
<accession>A0ABW1AU05</accession>
<reference evidence="3" key="1">
    <citation type="journal article" date="2019" name="Int. J. Syst. Evol. Microbiol.">
        <title>The Global Catalogue of Microorganisms (GCM) 10K type strain sequencing project: providing services to taxonomists for standard genome sequencing and annotation.</title>
        <authorList>
            <consortium name="The Broad Institute Genomics Platform"/>
            <consortium name="The Broad Institute Genome Sequencing Center for Infectious Disease"/>
            <person name="Wu L."/>
            <person name="Ma J."/>
        </authorList>
    </citation>
    <scope>NUCLEOTIDE SEQUENCE [LARGE SCALE GENOMIC DNA]</scope>
    <source>
        <strain evidence="3">SHR3</strain>
    </source>
</reference>
<protein>
    <recommendedName>
        <fullName evidence="4">DUF1311 domain-containing protein</fullName>
    </recommendedName>
</protein>
<dbReference type="Proteomes" id="UP001595974">
    <property type="component" value="Unassembled WGS sequence"/>
</dbReference>
<comment type="caution">
    <text evidence="2">The sequence shown here is derived from an EMBL/GenBank/DDBJ whole genome shotgun (WGS) entry which is preliminary data.</text>
</comment>
<feature type="chain" id="PRO_5046557301" description="DUF1311 domain-containing protein" evidence="1">
    <location>
        <begin position="21"/>
        <end position="150"/>
    </location>
</feature>
<organism evidence="2 3">
    <name type="scientific">Thauera sinica</name>
    <dbReference type="NCBI Taxonomy" id="2665146"/>
    <lineage>
        <taxon>Bacteria</taxon>
        <taxon>Pseudomonadati</taxon>
        <taxon>Pseudomonadota</taxon>
        <taxon>Betaproteobacteria</taxon>
        <taxon>Rhodocyclales</taxon>
        <taxon>Zoogloeaceae</taxon>
        <taxon>Thauera</taxon>
    </lineage>
</organism>
<proteinExistence type="predicted"/>
<evidence type="ECO:0008006" key="4">
    <source>
        <dbReference type="Google" id="ProtNLM"/>
    </source>
</evidence>
<keyword evidence="3" id="KW-1185">Reference proteome</keyword>
<dbReference type="EMBL" id="JBHSOG010000054">
    <property type="protein sequence ID" value="MFC5770644.1"/>
    <property type="molecule type" value="Genomic_DNA"/>
</dbReference>
<dbReference type="RefSeq" id="WP_096451129.1">
    <property type="nucleotide sequence ID" value="NZ_JBHSOG010000054.1"/>
</dbReference>
<evidence type="ECO:0000313" key="3">
    <source>
        <dbReference type="Proteomes" id="UP001595974"/>
    </source>
</evidence>
<gene>
    <name evidence="2" type="ORF">ACFPTN_14785</name>
</gene>
<sequence>MKVIRLLLLAGAIAAGAAFAEPYGDRVARCLAEQKVMPDAPDFNQQAERCERILKMDDAKATWQVCMWRAVASMDDRVSPASDIATATADQCGQEYEAMLDASTLSPETRYRLYSERMKATKELAVKLVLMQRAEANRRQQATPAPKPKE</sequence>
<feature type="signal peptide" evidence="1">
    <location>
        <begin position="1"/>
        <end position="20"/>
    </location>
</feature>
<evidence type="ECO:0000313" key="2">
    <source>
        <dbReference type="EMBL" id="MFC5770644.1"/>
    </source>
</evidence>
<name>A0ABW1AU05_9RHOO</name>
<keyword evidence="1" id="KW-0732">Signal</keyword>